<evidence type="ECO:0000256" key="1">
    <source>
        <dbReference type="SAM" id="SignalP"/>
    </source>
</evidence>
<dbReference type="Proteomes" id="UP000295122">
    <property type="component" value="Unassembled WGS sequence"/>
</dbReference>
<protein>
    <recommendedName>
        <fullName evidence="4">LTXXQ motif family protein</fullName>
    </recommendedName>
</protein>
<evidence type="ECO:0000313" key="2">
    <source>
        <dbReference type="EMBL" id="TDR93044.1"/>
    </source>
</evidence>
<feature type="chain" id="PRO_5020587371" description="LTXXQ motif family protein" evidence="1">
    <location>
        <begin position="26"/>
        <end position="167"/>
    </location>
</feature>
<organism evidence="2 3">
    <name type="scientific">Enterovirga rhinocerotis</name>
    <dbReference type="NCBI Taxonomy" id="1339210"/>
    <lineage>
        <taxon>Bacteria</taxon>
        <taxon>Pseudomonadati</taxon>
        <taxon>Pseudomonadota</taxon>
        <taxon>Alphaproteobacteria</taxon>
        <taxon>Hyphomicrobiales</taxon>
        <taxon>Methylobacteriaceae</taxon>
        <taxon>Enterovirga</taxon>
    </lineage>
</organism>
<accession>A0A4R7C3M4</accession>
<gene>
    <name evidence="2" type="ORF">EV668_0292</name>
</gene>
<keyword evidence="3" id="KW-1185">Reference proteome</keyword>
<dbReference type="EMBL" id="SNZR01000011">
    <property type="protein sequence ID" value="TDR93044.1"/>
    <property type="molecule type" value="Genomic_DNA"/>
</dbReference>
<reference evidence="2 3" key="1">
    <citation type="submission" date="2019-03" db="EMBL/GenBank/DDBJ databases">
        <title>Genomic Encyclopedia of Type Strains, Phase IV (KMG-IV): sequencing the most valuable type-strain genomes for metagenomic binning, comparative biology and taxonomic classification.</title>
        <authorList>
            <person name="Goeker M."/>
        </authorList>
    </citation>
    <scope>NUCLEOTIDE SEQUENCE [LARGE SCALE GENOMIC DNA]</scope>
    <source>
        <strain evidence="2 3">DSM 25903</strain>
    </source>
</reference>
<comment type="caution">
    <text evidence="2">The sequence shown here is derived from an EMBL/GenBank/DDBJ whole genome shotgun (WGS) entry which is preliminary data.</text>
</comment>
<proteinExistence type="predicted"/>
<evidence type="ECO:0008006" key="4">
    <source>
        <dbReference type="Google" id="ProtNLM"/>
    </source>
</evidence>
<keyword evidence="1" id="KW-0732">Signal</keyword>
<dbReference type="AlphaFoldDB" id="A0A4R7C3M4"/>
<name>A0A4R7C3M4_9HYPH</name>
<feature type="signal peptide" evidence="1">
    <location>
        <begin position="1"/>
        <end position="25"/>
    </location>
</feature>
<evidence type="ECO:0000313" key="3">
    <source>
        <dbReference type="Proteomes" id="UP000295122"/>
    </source>
</evidence>
<dbReference type="OrthoDB" id="8451554at2"/>
<dbReference type="RefSeq" id="WP_133768078.1">
    <property type="nucleotide sequence ID" value="NZ_SNZR01000011.1"/>
</dbReference>
<sequence length="167" mass="17564">MTLFRSIVTAAAAGCLFVAAPAAYAQSGGPAAGGGTTIEIYSDADAAAVLNARIGALKTVLELSPDQQKLWPPLEASIRKIAADSMARGKQRSEAAPTDFLDLLERVGDAEATRAADLKSFVAAARPLVATLTDVQKNRMPAFLGMAARAGVPFSARTLWLFEEEER</sequence>